<evidence type="ECO:0000313" key="2">
    <source>
        <dbReference type="Proteomes" id="UP000694941"/>
    </source>
</evidence>
<feature type="compositionally biased region" description="Basic residues" evidence="1">
    <location>
        <begin position="645"/>
        <end position="655"/>
    </location>
</feature>
<dbReference type="PRINTS" id="PR00449">
    <property type="entry name" value="RASTRNSFRMNG"/>
</dbReference>
<dbReference type="RefSeq" id="XP_022254277.1">
    <property type="nucleotide sequence ID" value="XM_022398569.1"/>
</dbReference>
<feature type="compositionally biased region" description="Low complexity" evidence="1">
    <location>
        <begin position="561"/>
        <end position="571"/>
    </location>
</feature>
<dbReference type="Pfam" id="PF08477">
    <property type="entry name" value="Roc"/>
    <property type="match status" value="1"/>
</dbReference>
<feature type="region of interest" description="Disordered" evidence="1">
    <location>
        <begin position="595"/>
        <end position="712"/>
    </location>
</feature>
<dbReference type="SUPFAM" id="SSF52540">
    <property type="entry name" value="P-loop containing nucleoside triphosphate hydrolases"/>
    <property type="match status" value="1"/>
</dbReference>
<gene>
    <name evidence="3 4 5" type="primary">LOC106470022</name>
</gene>
<evidence type="ECO:0000313" key="3">
    <source>
        <dbReference type="RefSeq" id="XP_013785996.1"/>
    </source>
</evidence>
<feature type="region of interest" description="Disordered" evidence="1">
    <location>
        <begin position="303"/>
        <end position="413"/>
    </location>
</feature>
<dbReference type="RefSeq" id="XP_022254276.1">
    <property type="nucleotide sequence ID" value="XM_022398568.1"/>
</dbReference>
<proteinExistence type="predicted"/>
<feature type="compositionally biased region" description="Low complexity" evidence="1">
    <location>
        <begin position="600"/>
        <end position="614"/>
    </location>
</feature>
<feature type="compositionally biased region" description="Low complexity" evidence="1">
    <location>
        <begin position="306"/>
        <end position="325"/>
    </location>
</feature>
<feature type="compositionally biased region" description="Basic residues" evidence="1">
    <location>
        <begin position="666"/>
        <end position="675"/>
    </location>
</feature>
<dbReference type="PANTHER" id="PTHR14932">
    <property type="entry name" value="RAS GTPASE-RELATED"/>
    <property type="match status" value="1"/>
</dbReference>
<dbReference type="InterPro" id="IPR027417">
    <property type="entry name" value="P-loop_NTPase"/>
</dbReference>
<feature type="region of interest" description="Disordered" evidence="1">
    <location>
        <begin position="542"/>
        <end position="575"/>
    </location>
</feature>
<dbReference type="SMART" id="SM00175">
    <property type="entry name" value="RAB"/>
    <property type="match status" value="1"/>
</dbReference>
<dbReference type="RefSeq" id="XP_013785996.1">
    <property type="nucleotide sequence ID" value="XM_013930542.2"/>
</dbReference>
<dbReference type="Proteomes" id="UP000694941">
    <property type="component" value="Unplaced"/>
</dbReference>
<organism evidence="2 3">
    <name type="scientific">Limulus polyphemus</name>
    <name type="common">Atlantic horseshoe crab</name>
    <dbReference type="NCBI Taxonomy" id="6850"/>
    <lineage>
        <taxon>Eukaryota</taxon>
        <taxon>Metazoa</taxon>
        <taxon>Ecdysozoa</taxon>
        <taxon>Arthropoda</taxon>
        <taxon>Chelicerata</taxon>
        <taxon>Merostomata</taxon>
        <taxon>Xiphosura</taxon>
        <taxon>Limulidae</taxon>
        <taxon>Limulus</taxon>
    </lineage>
</organism>
<feature type="compositionally biased region" description="Polar residues" evidence="1">
    <location>
        <begin position="326"/>
        <end position="366"/>
    </location>
</feature>
<evidence type="ECO:0000313" key="4">
    <source>
        <dbReference type="RefSeq" id="XP_022254276.1"/>
    </source>
</evidence>
<protein>
    <submittedName>
        <fullName evidence="3 4">Rab-like protein 6 isoform X1</fullName>
    </submittedName>
</protein>
<feature type="compositionally biased region" description="Basic and acidic residues" evidence="1">
    <location>
        <begin position="656"/>
        <end position="665"/>
    </location>
</feature>
<sequence>MFTALKKLVGNNENSNKPQPPPGMQAMGQSLQRKFAKGVQYNMKIIIKGDRNVGKTCLYLRLQGEAFKEEYIPSEEIQVASIHWNYKATDDIVKVEVWDVVDKGKKRKKIEGLKLDNQITDAPEEAALDAEFIDVYKGTHGVIMMLDITKHWTFDYVQRELPKVPTNIPVLVLANHRDMGHHRTVTEDQVRFYVDSLERPPGSAAVRYAESSMRNGFGLKFLHKFCNLPFLELQRETLVRQLEVNSQEIETTVEELDVLQESEEQNYDLFLDALISKRRQMAESQAPKLSELSSPTSPFQVNGPFSSVSSSLNVSNTSTTSTSQSHASMQTKTRSSSVPNALDQQSPSDMSRSPTVPTCLGNSGSSIEIPVNEQPKQGGFMSRFFNKSPASAKDENKPAPSPEPPPVVRASEKPFEKVEDFILESNVDQSFKSFLEDTNQSTSEVDYCVTSVQEHSDSDSEDGGGNPMVAGFQDELDPEDIVTHPINEVIHEEDDEEDEEPTYKNVKNGKKEHNFCVITTTQETVSGDEPDLGPALIPSQLNITSAHPKKEDNVGEHNGILSPSSDDLSPSHQPEVTQFVRLENEDLSIFEKGYGICYASPSNPSSIPSRSSPSATPEGSEAVSEDSSSTKPKKHKDKSRSEEKHHKKSHKHKKQREKDKPEKKDTKKKKKKHQKSSGGDLDDSSDLDRLEEFLGSNGRVPEGKEASIYEEL</sequence>
<accession>A0ABM1BP87</accession>
<dbReference type="InterPro" id="IPR040385">
    <property type="entry name" value="RABL6"/>
</dbReference>
<dbReference type="GeneID" id="106470022"/>
<keyword evidence="2" id="KW-1185">Reference proteome</keyword>
<name>A0ABM1BP87_LIMPO</name>
<dbReference type="Gene3D" id="3.40.50.300">
    <property type="entry name" value="P-loop containing nucleotide triphosphate hydrolases"/>
    <property type="match status" value="1"/>
</dbReference>
<dbReference type="PROSITE" id="PS51419">
    <property type="entry name" value="RAB"/>
    <property type="match status" value="1"/>
</dbReference>
<evidence type="ECO:0000256" key="1">
    <source>
        <dbReference type="SAM" id="MobiDB-lite"/>
    </source>
</evidence>
<dbReference type="PANTHER" id="PTHR14932:SF1">
    <property type="entry name" value="RAB-LIKE PROTEIN 6"/>
    <property type="match status" value="1"/>
</dbReference>
<evidence type="ECO:0000313" key="5">
    <source>
        <dbReference type="RefSeq" id="XP_022254277.1"/>
    </source>
</evidence>
<reference evidence="3 4" key="1">
    <citation type="submission" date="2025-05" db="UniProtKB">
        <authorList>
            <consortium name="RefSeq"/>
        </authorList>
    </citation>
    <scope>IDENTIFICATION</scope>
    <source>
        <tissue evidence="3 4">Muscle</tissue>
    </source>
</reference>
<feature type="compositionally biased region" description="Basic and acidic residues" evidence="1">
    <location>
        <begin position="701"/>
        <end position="712"/>
    </location>
</feature>